<comment type="caution">
    <text evidence="1">The sequence shown here is derived from an EMBL/GenBank/DDBJ whole genome shotgun (WGS) entry which is preliminary data.</text>
</comment>
<sequence>MDCLIGDKIPSDGTPVRAEGIRLNIDGVINFNKTRESSSTVVVPAG</sequence>
<dbReference type="Proteomes" id="UP000755585">
    <property type="component" value="Unassembled WGS sequence"/>
</dbReference>
<dbReference type="EMBL" id="JAGINT010000002">
    <property type="protein sequence ID" value="MBP2355983.1"/>
    <property type="molecule type" value="Genomic_DNA"/>
</dbReference>
<proteinExistence type="predicted"/>
<organism evidence="1 2">
    <name type="scientific">Kribbella aluminosa</name>
    <dbReference type="NCBI Taxonomy" id="416017"/>
    <lineage>
        <taxon>Bacteria</taxon>
        <taxon>Bacillati</taxon>
        <taxon>Actinomycetota</taxon>
        <taxon>Actinomycetes</taxon>
        <taxon>Propionibacteriales</taxon>
        <taxon>Kribbellaceae</taxon>
        <taxon>Kribbella</taxon>
    </lineage>
</organism>
<evidence type="ECO:0000313" key="2">
    <source>
        <dbReference type="Proteomes" id="UP000755585"/>
    </source>
</evidence>
<protein>
    <submittedName>
        <fullName evidence="1">Uncharacterized protein</fullName>
    </submittedName>
</protein>
<evidence type="ECO:0000313" key="1">
    <source>
        <dbReference type="EMBL" id="MBP2355983.1"/>
    </source>
</evidence>
<reference evidence="1 2" key="1">
    <citation type="submission" date="2021-03" db="EMBL/GenBank/DDBJ databases">
        <title>Sequencing the genomes of 1000 actinobacteria strains.</title>
        <authorList>
            <person name="Klenk H.-P."/>
        </authorList>
    </citation>
    <scope>NUCLEOTIDE SEQUENCE [LARGE SCALE GENOMIC DNA]</scope>
    <source>
        <strain evidence="1 2">DSM 18824</strain>
    </source>
</reference>
<name>A0ABS4UWF1_9ACTN</name>
<accession>A0ABS4UWF1</accession>
<keyword evidence="2" id="KW-1185">Reference proteome</keyword>
<dbReference type="RefSeq" id="WP_209698577.1">
    <property type="nucleotide sequence ID" value="NZ_BAAAVU010000005.1"/>
</dbReference>
<gene>
    <name evidence="1" type="ORF">JOF29_007093</name>
</gene>